<feature type="region of interest" description="Disordered" evidence="1">
    <location>
        <begin position="27"/>
        <end position="50"/>
    </location>
</feature>
<evidence type="ECO:0000313" key="3">
    <source>
        <dbReference type="Proteomes" id="UP000886998"/>
    </source>
</evidence>
<reference evidence="2" key="1">
    <citation type="submission" date="2020-08" db="EMBL/GenBank/DDBJ databases">
        <title>Multicomponent nature underlies the extraordinary mechanical properties of spider dragline silk.</title>
        <authorList>
            <person name="Kono N."/>
            <person name="Nakamura H."/>
            <person name="Mori M."/>
            <person name="Yoshida Y."/>
            <person name="Ohtoshi R."/>
            <person name="Malay A.D."/>
            <person name="Moran D.A.P."/>
            <person name="Tomita M."/>
            <person name="Numata K."/>
            <person name="Arakawa K."/>
        </authorList>
    </citation>
    <scope>NUCLEOTIDE SEQUENCE</scope>
</reference>
<evidence type="ECO:0000256" key="1">
    <source>
        <dbReference type="SAM" id="MobiDB-lite"/>
    </source>
</evidence>
<sequence length="75" mass="8429">MKVASQKSSLKQLRAVQEDVRGVLPGTALRRRVPEDRRSAGARLQRAHHHHALPVQARLKDLLSLIPTSENKNSF</sequence>
<proteinExistence type="predicted"/>
<comment type="caution">
    <text evidence="2">The sequence shown here is derived from an EMBL/GenBank/DDBJ whole genome shotgun (WGS) entry which is preliminary data.</text>
</comment>
<dbReference type="Proteomes" id="UP000886998">
    <property type="component" value="Unassembled WGS sequence"/>
</dbReference>
<gene>
    <name evidence="2" type="ORF">TNIN_293311</name>
</gene>
<dbReference type="EMBL" id="BMAV01002249">
    <property type="protein sequence ID" value="GFY41068.1"/>
    <property type="molecule type" value="Genomic_DNA"/>
</dbReference>
<name>A0A8X6WTI4_9ARAC</name>
<dbReference type="AlphaFoldDB" id="A0A8X6WTI4"/>
<evidence type="ECO:0000313" key="2">
    <source>
        <dbReference type="EMBL" id="GFY41068.1"/>
    </source>
</evidence>
<protein>
    <submittedName>
        <fullName evidence="2">Uncharacterized protein</fullName>
    </submittedName>
</protein>
<keyword evidence="3" id="KW-1185">Reference proteome</keyword>
<accession>A0A8X6WTI4</accession>
<organism evidence="2 3">
    <name type="scientific">Trichonephila inaurata madagascariensis</name>
    <dbReference type="NCBI Taxonomy" id="2747483"/>
    <lineage>
        <taxon>Eukaryota</taxon>
        <taxon>Metazoa</taxon>
        <taxon>Ecdysozoa</taxon>
        <taxon>Arthropoda</taxon>
        <taxon>Chelicerata</taxon>
        <taxon>Arachnida</taxon>
        <taxon>Araneae</taxon>
        <taxon>Araneomorphae</taxon>
        <taxon>Entelegynae</taxon>
        <taxon>Araneoidea</taxon>
        <taxon>Nephilidae</taxon>
        <taxon>Trichonephila</taxon>
        <taxon>Trichonephila inaurata</taxon>
    </lineage>
</organism>